<dbReference type="eggNOG" id="ENOG502QQ1J">
    <property type="taxonomic scope" value="Eukaryota"/>
</dbReference>
<accession>A7RII0</accession>
<proteinExistence type="predicted"/>
<dbReference type="STRING" id="45351.A7RII0"/>
<dbReference type="HOGENOM" id="CLU_047135_0_0_1"/>
<keyword evidence="1" id="KW-0812">Transmembrane</keyword>
<feature type="transmembrane region" description="Helical" evidence="1">
    <location>
        <begin position="125"/>
        <end position="147"/>
    </location>
</feature>
<dbReference type="PhylomeDB" id="A7RII0"/>
<feature type="transmembrane region" description="Helical" evidence="1">
    <location>
        <begin position="38"/>
        <end position="58"/>
    </location>
</feature>
<reference evidence="3 4" key="1">
    <citation type="journal article" date="2007" name="Science">
        <title>Sea anemone genome reveals ancestral eumetazoan gene repertoire and genomic organization.</title>
        <authorList>
            <person name="Putnam N.H."/>
            <person name="Srivastava M."/>
            <person name="Hellsten U."/>
            <person name="Dirks B."/>
            <person name="Chapman J."/>
            <person name="Salamov A."/>
            <person name="Terry A."/>
            <person name="Shapiro H."/>
            <person name="Lindquist E."/>
            <person name="Kapitonov V.V."/>
            <person name="Jurka J."/>
            <person name="Genikhovich G."/>
            <person name="Grigoriev I.V."/>
            <person name="Lucas S.M."/>
            <person name="Steele R.E."/>
            <person name="Finnerty J.R."/>
            <person name="Technau U."/>
            <person name="Martindale M.Q."/>
            <person name="Rokhsar D.S."/>
        </authorList>
    </citation>
    <scope>NUCLEOTIDE SEQUENCE [LARGE SCALE GENOMIC DNA]</scope>
    <source>
        <strain evidence="4">CH2 X CH6</strain>
    </source>
</reference>
<keyword evidence="4" id="KW-1185">Reference proteome</keyword>
<sequence length="315" mass="35534">VVEESSWWEKHGVDLALMVCTIAATPAAFLLMGHGSTIAFIAGFLLLGYVHGATGVKFGHCAIHDSLVGTSKFWNRVMSILFVEFWGGFTDAGGREAHIQMHHPYTNIIGLGDSSVWKVPILGRVSYLFIGPIFLPLIYPLVAINLLGPRPLEILRLLVVIGLGYWFQIWLFMNVSGLTFGAALLCMFLVRSIYAIPYIHVNIFQHIGLPMFDPKNKPKSRLFQMSNGVLNLPRIPLLDYTFGHGLISCHVEHHLFPRLSDNMCLKIKPVVSSYLRDHGLPYNEDTYMDRLKMFYNRYDELMVNAPKITELVGIQ</sequence>
<feature type="non-terminal residue" evidence="3">
    <location>
        <position position="1"/>
    </location>
</feature>
<dbReference type="Pfam" id="PF00487">
    <property type="entry name" value="FA_desaturase"/>
    <property type="match status" value="1"/>
</dbReference>
<dbReference type="InParanoid" id="A7RII0"/>
<evidence type="ECO:0000313" key="4">
    <source>
        <dbReference type="Proteomes" id="UP000001593"/>
    </source>
</evidence>
<protein>
    <recommendedName>
        <fullName evidence="2">Fatty acid desaturase domain-containing protein</fullName>
    </recommendedName>
</protein>
<dbReference type="EMBL" id="DS469512">
    <property type="protein sequence ID" value="EDO48711.1"/>
    <property type="molecule type" value="Genomic_DNA"/>
</dbReference>
<dbReference type="AlphaFoldDB" id="A7RII0"/>
<dbReference type="GO" id="GO:0006629">
    <property type="term" value="P:lipid metabolic process"/>
    <property type="evidence" value="ECO:0000318"/>
    <property type="project" value="GO_Central"/>
</dbReference>
<dbReference type="KEGG" id="nve:5520967"/>
<evidence type="ECO:0000313" key="3">
    <source>
        <dbReference type="EMBL" id="EDO48711.1"/>
    </source>
</evidence>
<dbReference type="GO" id="GO:0016717">
    <property type="term" value="F:oxidoreductase activity, acting on paired donors, with oxidation of a pair of donors resulting in the reduction of molecular oxygen to two molecules of water"/>
    <property type="evidence" value="ECO:0000318"/>
    <property type="project" value="GO_Central"/>
</dbReference>
<dbReference type="InterPro" id="IPR005804">
    <property type="entry name" value="FA_desaturase_dom"/>
</dbReference>
<dbReference type="Proteomes" id="UP000001593">
    <property type="component" value="Unassembled WGS sequence"/>
</dbReference>
<dbReference type="PANTHER" id="PTHR19353:SF13">
    <property type="entry name" value="FATTY ACID DESATURASE 6"/>
    <property type="match status" value="1"/>
</dbReference>
<evidence type="ECO:0000256" key="1">
    <source>
        <dbReference type="SAM" id="Phobius"/>
    </source>
</evidence>
<dbReference type="InterPro" id="IPR012171">
    <property type="entry name" value="Fatty_acid_desaturase"/>
</dbReference>
<evidence type="ECO:0000259" key="2">
    <source>
        <dbReference type="Pfam" id="PF00487"/>
    </source>
</evidence>
<gene>
    <name evidence="3" type="ORF">NEMVEDRAFT_v1g82958</name>
</gene>
<name>A7RII0_NEMVE</name>
<keyword evidence="1" id="KW-1133">Transmembrane helix</keyword>
<organism evidence="3 4">
    <name type="scientific">Nematostella vectensis</name>
    <name type="common">Starlet sea anemone</name>
    <dbReference type="NCBI Taxonomy" id="45351"/>
    <lineage>
        <taxon>Eukaryota</taxon>
        <taxon>Metazoa</taxon>
        <taxon>Cnidaria</taxon>
        <taxon>Anthozoa</taxon>
        <taxon>Hexacorallia</taxon>
        <taxon>Actiniaria</taxon>
        <taxon>Edwardsiidae</taxon>
        <taxon>Nematostella</taxon>
    </lineage>
</organism>
<dbReference type="GO" id="GO:0016020">
    <property type="term" value="C:membrane"/>
    <property type="evidence" value="ECO:0000318"/>
    <property type="project" value="GO_Central"/>
</dbReference>
<dbReference type="PANTHER" id="PTHR19353">
    <property type="entry name" value="FATTY ACID DESATURASE 2"/>
    <property type="match status" value="1"/>
</dbReference>
<keyword evidence="1" id="KW-0472">Membrane</keyword>
<feature type="domain" description="Fatty acid desaturase" evidence="2">
    <location>
        <begin position="38"/>
        <end position="284"/>
    </location>
</feature>